<name>A0A3S0SKP9_9MOLU</name>
<gene>
    <name evidence="2" type="ORF">D6D54_07055</name>
</gene>
<feature type="transmembrane region" description="Helical" evidence="1">
    <location>
        <begin position="103"/>
        <end position="128"/>
    </location>
</feature>
<evidence type="ECO:0000256" key="1">
    <source>
        <dbReference type="SAM" id="Phobius"/>
    </source>
</evidence>
<reference evidence="2 3" key="1">
    <citation type="journal article" date="2019" name="Genome Biol. Evol.">
        <title>Toxin and genome evolution in a Drosophila defensive symbiosis.</title>
        <authorList>
            <person name="Ballinger M.J."/>
            <person name="Gawryluk R.M."/>
            <person name="Perlman S.J."/>
        </authorList>
    </citation>
    <scope>NUCLEOTIDE SEQUENCE [LARGE SCALE GENOMIC DNA]</scope>
    <source>
        <strain evidence="3">sNeo</strain>
    </source>
</reference>
<comment type="caution">
    <text evidence="2">The sequence shown here is derived from an EMBL/GenBank/DDBJ whole genome shotgun (WGS) entry which is preliminary data.</text>
</comment>
<protein>
    <submittedName>
        <fullName evidence="2">Uncharacterized protein</fullName>
    </submittedName>
</protein>
<keyword evidence="1" id="KW-0812">Transmembrane</keyword>
<feature type="transmembrane region" description="Helical" evidence="1">
    <location>
        <begin position="65"/>
        <end position="83"/>
    </location>
</feature>
<feature type="transmembrane region" description="Helical" evidence="1">
    <location>
        <begin position="12"/>
        <end position="32"/>
    </location>
</feature>
<keyword evidence="1" id="KW-0472">Membrane</keyword>
<dbReference type="AlphaFoldDB" id="A0A3S0SKP9"/>
<sequence length="408" mass="46998">MKLTKTQITFLIFFIFMLLFLLLSIILIVIAGNQIHRLLVNNQTIVLSGTNAYGKATIVVADFPSAFWLIQYGINFIFSMKIINQNNMEILTTNFVTLYQVGYSFLIILVPVCGFSFLITIIVCLLTWQKATKSLPSTPPIVKNEDNQLLNDLKTNMNQVQDYLIKLHNDVKALKKFTGLITQKAKVSSNQVSEEQIERFGHDLNVIQEKLGQQQQHVEMLKTVDRDEFERTNSGIERPISLVKPTEYIMPKRDTNFVNDFPTQQFLSTKMLTETKSEKKLSLSSIFDRKKIKEELEAEPDLELDDNQTENEEAFKAFPLEFNDPTVIEDKAFREKVGFNLNDYDYTTDNGKNLVEFQTVYQVGDRMIDNGVEYEIMLVVPRNVNDTIMYELTLKSTVDETVKSVMKK</sequence>
<dbReference type="EMBL" id="RAHC01000011">
    <property type="protein sequence ID" value="RUP76019.1"/>
    <property type="molecule type" value="Genomic_DNA"/>
</dbReference>
<keyword evidence="1" id="KW-1133">Transmembrane helix</keyword>
<evidence type="ECO:0000313" key="3">
    <source>
        <dbReference type="Proteomes" id="UP000274545"/>
    </source>
</evidence>
<dbReference type="Proteomes" id="UP000274545">
    <property type="component" value="Unassembled WGS sequence"/>
</dbReference>
<proteinExistence type="predicted"/>
<evidence type="ECO:0000313" key="2">
    <source>
        <dbReference type="EMBL" id="RUP76019.1"/>
    </source>
</evidence>
<accession>A0A3S0SKP9</accession>
<organism evidence="2 3">
    <name type="scientific">Spiroplasma poulsonii</name>
    <dbReference type="NCBI Taxonomy" id="2138"/>
    <lineage>
        <taxon>Bacteria</taxon>
        <taxon>Bacillati</taxon>
        <taxon>Mycoplasmatota</taxon>
        <taxon>Mollicutes</taxon>
        <taxon>Entomoplasmatales</taxon>
        <taxon>Spiroplasmataceae</taxon>
        <taxon>Spiroplasma</taxon>
    </lineage>
</organism>